<dbReference type="PANTHER" id="PTHR39600">
    <property type="entry name" value="PEPTIDASE INHIBITOR I78 FAMILY PROTEIN"/>
    <property type="match status" value="1"/>
</dbReference>
<organism evidence="1 2">
    <name type="scientific">Pseudomonas matsuisoli</name>
    <dbReference type="NCBI Taxonomy" id="1515666"/>
    <lineage>
        <taxon>Bacteria</taxon>
        <taxon>Pseudomonadati</taxon>
        <taxon>Pseudomonadota</taxon>
        <taxon>Gammaproteobacteria</taxon>
        <taxon>Pseudomonadales</taxon>
        <taxon>Pseudomonadaceae</taxon>
        <taxon>Pseudomonas</taxon>
    </lineage>
</organism>
<dbReference type="AlphaFoldDB" id="A0A917PST6"/>
<proteinExistence type="predicted"/>
<reference evidence="1" key="1">
    <citation type="journal article" date="2014" name="Int. J. Syst. Evol. Microbiol.">
        <title>Complete genome sequence of Corynebacterium casei LMG S-19264T (=DSM 44701T), isolated from a smear-ripened cheese.</title>
        <authorList>
            <consortium name="US DOE Joint Genome Institute (JGI-PGF)"/>
            <person name="Walter F."/>
            <person name="Albersmeier A."/>
            <person name="Kalinowski J."/>
            <person name="Ruckert C."/>
        </authorList>
    </citation>
    <scope>NUCLEOTIDE SEQUENCE</scope>
    <source>
        <strain evidence="1">JCM 30078</strain>
    </source>
</reference>
<comment type="caution">
    <text evidence="1">The sequence shown here is derived from an EMBL/GenBank/DDBJ whole genome shotgun (WGS) entry which is preliminary data.</text>
</comment>
<dbReference type="PROSITE" id="PS51257">
    <property type="entry name" value="PROKAR_LIPOPROTEIN"/>
    <property type="match status" value="1"/>
</dbReference>
<dbReference type="Gene3D" id="3.30.10.10">
    <property type="entry name" value="Trypsin Inhibitor V, subunit A"/>
    <property type="match status" value="1"/>
</dbReference>
<dbReference type="EMBL" id="BMPO01000003">
    <property type="protein sequence ID" value="GGJ90449.1"/>
    <property type="molecule type" value="Genomic_DNA"/>
</dbReference>
<dbReference type="Pfam" id="PF11720">
    <property type="entry name" value="Inhibitor_I78"/>
    <property type="match status" value="1"/>
</dbReference>
<name>A0A917PST6_9PSED</name>
<dbReference type="Proteomes" id="UP000635983">
    <property type="component" value="Unassembled WGS sequence"/>
</dbReference>
<sequence length="107" mass="10803">MPVRSSALFVLSTALLLGACSSSDTSPSSASSAASAPSADGRCDSAAAQAFTGKQISDALIEQAQRTTGAGNTRVLRPGDSMTMDYDSTRLNLDINASGVVQRASCG</sequence>
<reference evidence="1" key="2">
    <citation type="submission" date="2020-09" db="EMBL/GenBank/DDBJ databases">
        <authorList>
            <person name="Sun Q."/>
            <person name="Ohkuma M."/>
        </authorList>
    </citation>
    <scope>NUCLEOTIDE SEQUENCE</scope>
    <source>
        <strain evidence="1">JCM 30078</strain>
    </source>
</reference>
<dbReference type="PANTHER" id="PTHR39600:SF1">
    <property type="entry name" value="PEPTIDASE INHIBITOR I78 FAMILY PROTEIN"/>
    <property type="match status" value="1"/>
</dbReference>
<evidence type="ECO:0008006" key="3">
    <source>
        <dbReference type="Google" id="ProtNLM"/>
    </source>
</evidence>
<evidence type="ECO:0000313" key="2">
    <source>
        <dbReference type="Proteomes" id="UP000635983"/>
    </source>
</evidence>
<accession>A0A917PST6</accession>
<dbReference type="RefSeq" id="WP_188982555.1">
    <property type="nucleotide sequence ID" value="NZ_BMPO01000003.1"/>
</dbReference>
<keyword evidence="2" id="KW-1185">Reference proteome</keyword>
<evidence type="ECO:0000313" key="1">
    <source>
        <dbReference type="EMBL" id="GGJ90449.1"/>
    </source>
</evidence>
<protein>
    <recommendedName>
        <fullName evidence="3">Peptidase inhibitor I78 family protein</fullName>
    </recommendedName>
</protein>
<dbReference type="InterPro" id="IPR021719">
    <property type="entry name" value="Prot_inh_I78"/>
</dbReference>
<gene>
    <name evidence="1" type="ORF">GCM10009304_15190</name>
</gene>